<dbReference type="GO" id="GO:0006308">
    <property type="term" value="P:DNA catabolic process"/>
    <property type="evidence" value="ECO:0007669"/>
    <property type="project" value="InterPro"/>
</dbReference>
<dbReference type="EMBL" id="CAJNOK010001116">
    <property type="protein sequence ID" value="CAF0794516.1"/>
    <property type="molecule type" value="Genomic_DNA"/>
</dbReference>
<dbReference type="Proteomes" id="UP000677228">
    <property type="component" value="Unassembled WGS sequence"/>
</dbReference>
<evidence type="ECO:0000256" key="5">
    <source>
        <dbReference type="SAM" id="Phobius"/>
    </source>
</evidence>
<evidence type="ECO:0000256" key="3">
    <source>
        <dbReference type="ARBA" id="ARBA00022801"/>
    </source>
</evidence>
<dbReference type="GO" id="GO:0005634">
    <property type="term" value="C:nucleus"/>
    <property type="evidence" value="ECO:0007669"/>
    <property type="project" value="TreeGrafter"/>
</dbReference>
<dbReference type="PIRSF" id="PIRSF000988">
    <property type="entry name" value="DNase_I_euk"/>
    <property type="match status" value="1"/>
</dbReference>
<comment type="caution">
    <text evidence="8">The sequence shown here is derived from an EMBL/GenBank/DDBJ whole genome shotgun (WGS) entry which is preliminary data.</text>
</comment>
<dbReference type="PANTHER" id="PTHR11371:SF31">
    <property type="entry name" value="EXTRACELLULAR NUCLEASE"/>
    <property type="match status" value="1"/>
</dbReference>
<keyword evidence="2" id="KW-0540">Nuclease</keyword>
<dbReference type="Gene3D" id="3.60.10.10">
    <property type="entry name" value="Endonuclease/exonuclease/phosphatase"/>
    <property type="match status" value="1"/>
</dbReference>
<feature type="domain" description="Endonuclease/exonuclease/phosphatase" evidence="6">
    <location>
        <begin position="55"/>
        <end position="233"/>
    </location>
</feature>
<dbReference type="InterPro" id="IPR036691">
    <property type="entry name" value="Endo/exonu/phosph_ase_sf"/>
</dbReference>
<gene>
    <name evidence="7" type="ORF">OVA965_LOCUS4312</name>
    <name evidence="8" type="ORF">TMI583_LOCUS4310</name>
</gene>
<feature type="active site" evidence="4">
    <location>
        <position position="127"/>
    </location>
</feature>
<dbReference type="GO" id="GO:0004530">
    <property type="term" value="F:deoxyribonuclease I activity"/>
    <property type="evidence" value="ECO:0007669"/>
    <property type="project" value="TreeGrafter"/>
</dbReference>
<feature type="transmembrane region" description="Helical" evidence="5">
    <location>
        <begin position="29"/>
        <end position="50"/>
    </location>
</feature>
<evidence type="ECO:0000256" key="2">
    <source>
        <dbReference type="ARBA" id="ARBA00022722"/>
    </source>
</evidence>
<dbReference type="InterPro" id="IPR005135">
    <property type="entry name" value="Endo/exonuclease/phosphatase"/>
</dbReference>
<evidence type="ECO:0000259" key="6">
    <source>
        <dbReference type="Pfam" id="PF03372"/>
    </source>
</evidence>
<dbReference type="Pfam" id="PF03372">
    <property type="entry name" value="Exo_endo_phos"/>
    <property type="match status" value="1"/>
</dbReference>
<proteinExistence type="inferred from homology"/>
<dbReference type="PANTHER" id="PTHR11371">
    <property type="entry name" value="DEOXYRIBONUCLEASE"/>
    <property type="match status" value="1"/>
</dbReference>
<dbReference type="GO" id="GO:0003677">
    <property type="term" value="F:DNA binding"/>
    <property type="evidence" value="ECO:0007669"/>
    <property type="project" value="TreeGrafter"/>
</dbReference>
<evidence type="ECO:0000313" key="9">
    <source>
        <dbReference type="Proteomes" id="UP000682733"/>
    </source>
</evidence>
<keyword evidence="3" id="KW-0378">Hydrolase</keyword>
<keyword evidence="5" id="KW-0812">Transmembrane</keyword>
<dbReference type="PRINTS" id="PR00130">
    <property type="entry name" value="DNASEI"/>
</dbReference>
<name>A0A8S2GXW2_9BILA</name>
<evidence type="ECO:0000313" key="8">
    <source>
        <dbReference type="EMBL" id="CAF3577391.1"/>
    </source>
</evidence>
<evidence type="ECO:0000256" key="4">
    <source>
        <dbReference type="PIRSR" id="PIRSR000988-1"/>
    </source>
</evidence>
<feature type="active site" evidence="4">
    <location>
        <position position="191"/>
    </location>
</feature>
<dbReference type="Proteomes" id="UP000682733">
    <property type="component" value="Unassembled WGS sequence"/>
</dbReference>
<comment type="similarity">
    <text evidence="1">Belongs to the DNase I family.</text>
</comment>
<keyword evidence="5" id="KW-1133">Transmembrane helix</keyword>
<reference evidence="8" key="1">
    <citation type="submission" date="2021-02" db="EMBL/GenBank/DDBJ databases">
        <authorList>
            <person name="Nowell W R."/>
        </authorList>
    </citation>
    <scope>NUCLEOTIDE SEQUENCE</scope>
</reference>
<organism evidence="8 9">
    <name type="scientific">Didymodactylos carnosus</name>
    <dbReference type="NCBI Taxonomy" id="1234261"/>
    <lineage>
        <taxon>Eukaryota</taxon>
        <taxon>Metazoa</taxon>
        <taxon>Spiralia</taxon>
        <taxon>Gnathifera</taxon>
        <taxon>Rotifera</taxon>
        <taxon>Eurotatoria</taxon>
        <taxon>Bdelloidea</taxon>
        <taxon>Philodinida</taxon>
        <taxon>Philodinidae</taxon>
        <taxon>Didymodactylos</taxon>
    </lineage>
</organism>
<sequence>GFLFQINILGEKVERKLGRRSLNGIKVPMYRLPLFLLIVLCLTIVATTGYRIGAFNIQTLGQKKINNATVMNYIYNILLRYDFVLVQEIVDTSLQTPIVILNGLNARDKNRYQMVSSPRLGSTSSKEQYAYFYRTQQSSTVKTTLLKTFVYDDQTNEYERPPFIGQFLIQQTLPSANVMVVDLKIYVIGIHIRPSKAFNETKMLRKVVDSLKTNDPVVIMGDLNSGGSYMSAAQVKQLKEIHLKDFVWHIQEPQYTNVVRKYTYDRILSRGKQFQDLFKPGTNRTYEFDKVFNIKDDWLKAVSDHFPVEIELNLPMNLDQSIG</sequence>
<evidence type="ECO:0000256" key="1">
    <source>
        <dbReference type="ARBA" id="ARBA00007359"/>
    </source>
</evidence>
<dbReference type="EMBL" id="CAJOBA010001116">
    <property type="protein sequence ID" value="CAF3577391.1"/>
    <property type="molecule type" value="Genomic_DNA"/>
</dbReference>
<dbReference type="SMART" id="SM00476">
    <property type="entry name" value="DNaseIc"/>
    <property type="match status" value="1"/>
</dbReference>
<evidence type="ECO:0000313" key="7">
    <source>
        <dbReference type="EMBL" id="CAF0794516.1"/>
    </source>
</evidence>
<feature type="non-terminal residue" evidence="8">
    <location>
        <position position="1"/>
    </location>
</feature>
<accession>A0A8S2GXW2</accession>
<dbReference type="InterPro" id="IPR016202">
    <property type="entry name" value="DNase_I"/>
</dbReference>
<dbReference type="AlphaFoldDB" id="A0A8S2GXW2"/>
<protein>
    <recommendedName>
        <fullName evidence="6">Endonuclease/exonuclease/phosphatase domain-containing protein</fullName>
    </recommendedName>
</protein>
<keyword evidence="5" id="KW-0472">Membrane</keyword>
<dbReference type="SUPFAM" id="SSF56219">
    <property type="entry name" value="DNase I-like"/>
    <property type="match status" value="1"/>
</dbReference>